<dbReference type="AlphaFoldDB" id="A0AAI8VUR5"/>
<sequence length="758" mass="84425">MSTGQAAPAPGASSPAMPPSSSQTSRPQRVLACVICHARKVKCDRKFPCSNCVKGNVQCVPAAVTRRRPRRPQPEKALLDRLHQYEELLRNNSIKFEPLHKAPTTETVSPNTEHEAAGYASDDDQPPDATGTPTDAPSPSTTAKSDKPLQSVAKNFWQLVNSGFRDSTDNEADHIEEDVRAVIVRKAWEQATGDSIFLALGSRGTPISLSFLQPETVQIIRFWQIYLDNVNPLLKVTHAPSLQGRIIEAIGNLGNVSPTLEALMFGIYCVSIITLSADDCRAMFGSPKEELLTSYQTACQQALVNCKFLQTNDRDCLTALFLYMISVSPSTDPMTLSSMLGNAYRIACRMGIHREASLAKCSPFEAEMRRRLWWSFVLFDNRIGELADSKCGSLNPTWDCNIPLNVNDSDLRPEMKEAATPQAQGYTTDTIHVAVRSEFGNFLRHYDAYLDFTNPSLKRLTKDARDNVPEIRELDALEKMIEDTYLKLCDPEVPLHFFTIWFMRGLIAKCHLVTGYAKSNLLRDSTAEQVIAQLDLATNYAMRALECDTKISSSPLTKNYHWVLHFHFPFPAYIQIVVDLRKRPFSKHADRVWDLMSDHCEARFSSSEGEVSVLNALFQVFSKTILPAWDEREAAAKESQKPLGPTPRIVTFIRDRLDRIARDSQGGQDSNTARQQASDLMNLDDVDYSMSVPMTMSPNSLNTLNNLMYGMGMGMGGQAGSPGTMPGLFPPTPAPNSLDINQVDWAPMGWGPGERRGW</sequence>
<dbReference type="EMBL" id="CAUWAG010000018">
    <property type="protein sequence ID" value="CAJ2511438.1"/>
    <property type="molecule type" value="Genomic_DNA"/>
</dbReference>
<organism evidence="6 7">
    <name type="scientific">Anthostomella pinea</name>
    <dbReference type="NCBI Taxonomy" id="933095"/>
    <lineage>
        <taxon>Eukaryota</taxon>
        <taxon>Fungi</taxon>
        <taxon>Dikarya</taxon>
        <taxon>Ascomycota</taxon>
        <taxon>Pezizomycotina</taxon>
        <taxon>Sordariomycetes</taxon>
        <taxon>Xylariomycetidae</taxon>
        <taxon>Xylariales</taxon>
        <taxon>Xylariaceae</taxon>
        <taxon>Anthostomella</taxon>
    </lineage>
</organism>
<evidence type="ECO:0000313" key="6">
    <source>
        <dbReference type="EMBL" id="CAJ2511438.1"/>
    </source>
</evidence>
<dbReference type="SMART" id="SM00066">
    <property type="entry name" value="GAL4"/>
    <property type="match status" value="1"/>
</dbReference>
<evidence type="ECO:0000256" key="3">
    <source>
        <dbReference type="ARBA" id="ARBA00023242"/>
    </source>
</evidence>
<dbReference type="PANTHER" id="PTHR31001:SF45">
    <property type="entry name" value="ZN(II)2CYS6 TRANSCRIPTION FACTOR (EUROFUNG)"/>
    <property type="match status" value="1"/>
</dbReference>
<feature type="domain" description="Zn(2)-C6 fungal-type" evidence="5">
    <location>
        <begin position="32"/>
        <end position="60"/>
    </location>
</feature>
<dbReference type="Pfam" id="PF04082">
    <property type="entry name" value="Fungal_trans"/>
    <property type="match status" value="1"/>
</dbReference>
<feature type="compositionally biased region" description="Low complexity" evidence="4">
    <location>
        <begin position="127"/>
        <end position="143"/>
    </location>
</feature>
<dbReference type="GO" id="GO:0005634">
    <property type="term" value="C:nucleus"/>
    <property type="evidence" value="ECO:0007669"/>
    <property type="project" value="UniProtKB-SubCell"/>
</dbReference>
<proteinExistence type="predicted"/>
<evidence type="ECO:0000259" key="5">
    <source>
        <dbReference type="PROSITE" id="PS50048"/>
    </source>
</evidence>
<protein>
    <submittedName>
        <fullName evidence="6">Uu.00g070630.m01.CDS01</fullName>
    </submittedName>
</protein>
<feature type="region of interest" description="Disordered" evidence="4">
    <location>
        <begin position="97"/>
        <end position="147"/>
    </location>
</feature>
<keyword evidence="3" id="KW-0539">Nucleus</keyword>
<dbReference type="InterPro" id="IPR050613">
    <property type="entry name" value="Sec_Metabolite_Reg"/>
</dbReference>
<dbReference type="PROSITE" id="PS00463">
    <property type="entry name" value="ZN2_CY6_FUNGAL_1"/>
    <property type="match status" value="1"/>
</dbReference>
<feature type="compositionally biased region" description="Polar residues" evidence="4">
    <location>
        <begin position="665"/>
        <end position="679"/>
    </location>
</feature>
<dbReference type="InterPro" id="IPR001138">
    <property type="entry name" value="Zn2Cys6_DnaBD"/>
</dbReference>
<evidence type="ECO:0000256" key="4">
    <source>
        <dbReference type="SAM" id="MobiDB-lite"/>
    </source>
</evidence>
<dbReference type="GO" id="GO:0006351">
    <property type="term" value="P:DNA-templated transcription"/>
    <property type="evidence" value="ECO:0007669"/>
    <property type="project" value="InterPro"/>
</dbReference>
<dbReference type="Pfam" id="PF00172">
    <property type="entry name" value="Zn_clus"/>
    <property type="match status" value="1"/>
</dbReference>
<feature type="region of interest" description="Disordered" evidence="4">
    <location>
        <begin position="660"/>
        <end position="680"/>
    </location>
</feature>
<comment type="caution">
    <text evidence="6">The sequence shown here is derived from an EMBL/GenBank/DDBJ whole genome shotgun (WGS) entry which is preliminary data.</text>
</comment>
<dbReference type="SUPFAM" id="SSF57701">
    <property type="entry name" value="Zn2/Cys6 DNA-binding domain"/>
    <property type="match status" value="1"/>
</dbReference>
<name>A0AAI8VUR5_9PEZI</name>
<evidence type="ECO:0000256" key="2">
    <source>
        <dbReference type="ARBA" id="ARBA00022723"/>
    </source>
</evidence>
<keyword evidence="7" id="KW-1185">Reference proteome</keyword>
<dbReference type="GO" id="GO:0000981">
    <property type="term" value="F:DNA-binding transcription factor activity, RNA polymerase II-specific"/>
    <property type="evidence" value="ECO:0007669"/>
    <property type="project" value="InterPro"/>
</dbReference>
<dbReference type="GO" id="GO:0003677">
    <property type="term" value="F:DNA binding"/>
    <property type="evidence" value="ECO:0007669"/>
    <property type="project" value="InterPro"/>
</dbReference>
<evidence type="ECO:0000313" key="7">
    <source>
        <dbReference type="Proteomes" id="UP001295740"/>
    </source>
</evidence>
<keyword evidence="2" id="KW-0479">Metal-binding</keyword>
<dbReference type="GO" id="GO:0008270">
    <property type="term" value="F:zinc ion binding"/>
    <property type="evidence" value="ECO:0007669"/>
    <property type="project" value="InterPro"/>
</dbReference>
<dbReference type="Proteomes" id="UP001295740">
    <property type="component" value="Unassembled WGS sequence"/>
</dbReference>
<dbReference type="CDD" id="cd00067">
    <property type="entry name" value="GAL4"/>
    <property type="match status" value="1"/>
</dbReference>
<dbReference type="PANTHER" id="PTHR31001">
    <property type="entry name" value="UNCHARACTERIZED TRANSCRIPTIONAL REGULATORY PROTEIN"/>
    <property type="match status" value="1"/>
</dbReference>
<dbReference type="InterPro" id="IPR007219">
    <property type="entry name" value="XnlR_reg_dom"/>
</dbReference>
<evidence type="ECO:0000256" key="1">
    <source>
        <dbReference type="ARBA" id="ARBA00004123"/>
    </source>
</evidence>
<reference evidence="6" key="1">
    <citation type="submission" date="2023-10" db="EMBL/GenBank/DDBJ databases">
        <authorList>
            <person name="Hackl T."/>
        </authorList>
    </citation>
    <scope>NUCLEOTIDE SEQUENCE</scope>
</reference>
<gene>
    <name evidence="6" type="ORF">KHLLAP_LOCUS11906</name>
</gene>
<dbReference type="PROSITE" id="PS50048">
    <property type="entry name" value="ZN2_CY6_FUNGAL_2"/>
    <property type="match status" value="1"/>
</dbReference>
<accession>A0AAI8VUR5</accession>
<dbReference type="InterPro" id="IPR036864">
    <property type="entry name" value="Zn2-C6_fun-type_DNA-bd_sf"/>
</dbReference>
<dbReference type="CDD" id="cd12148">
    <property type="entry name" value="fungal_TF_MHR"/>
    <property type="match status" value="1"/>
</dbReference>
<comment type="subcellular location">
    <subcellularLocation>
        <location evidence="1">Nucleus</location>
    </subcellularLocation>
</comment>
<dbReference type="Gene3D" id="4.10.240.10">
    <property type="entry name" value="Zn(2)-C6 fungal-type DNA-binding domain"/>
    <property type="match status" value="1"/>
</dbReference>
<feature type="region of interest" description="Disordered" evidence="4">
    <location>
        <begin position="1"/>
        <end position="24"/>
    </location>
</feature>